<keyword evidence="3" id="KW-1185">Reference proteome</keyword>
<dbReference type="Gene3D" id="3.60.15.10">
    <property type="entry name" value="Ribonuclease Z/Hydroxyacylglutathione hydrolase-like"/>
    <property type="match status" value="1"/>
</dbReference>
<dbReference type="InterPro" id="IPR036866">
    <property type="entry name" value="RibonucZ/Hydroxyglut_hydro"/>
</dbReference>
<evidence type="ECO:0000259" key="1">
    <source>
        <dbReference type="SMART" id="SM00849"/>
    </source>
</evidence>
<dbReference type="AlphaFoldDB" id="A0AA39CBR6"/>
<comment type="caution">
    <text evidence="2">The sequence shown here is derived from an EMBL/GenBank/DDBJ whole genome shotgun (WGS) entry which is preliminary data.</text>
</comment>
<protein>
    <recommendedName>
        <fullName evidence="1">Metallo-beta-lactamase domain-containing protein</fullName>
    </recommendedName>
</protein>
<dbReference type="Pfam" id="PF00753">
    <property type="entry name" value="Lactamase_B"/>
    <property type="match status" value="1"/>
</dbReference>
<reference evidence="2" key="1">
    <citation type="submission" date="2022-10" db="EMBL/GenBank/DDBJ databases">
        <title>Culturing micro-colonial fungi from biological soil crusts in the Mojave desert and describing Neophaeococcomyces mojavensis, and introducing the new genera and species Taxawa tesnikishii.</title>
        <authorList>
            <person name="Kurbessoian T."/>
            <person name="Stajich J.E."/>
        </authorList>
    </citation>
    <scope>NUCLEOTIDE SEQUENCE</scope>
    <source>
        <strain evidence="2">TK_41</strain>
    </source>
</reference>
<evidence type="ECO:0000313" key="2">
    <source>
        <dbReference type="EMBL" id="KAJ9602508.1"/>
    </source>
</evidence>
<accession>A0AA39CBR6</accession>
<dbReference type="InterPro" id="IPR050855">
    <property type="entry name" value="NDM-1-like"/>
</dbReference>
<gene>
    <name evidence="2" type="ORF">H2200_013051</name>
</gene>
<name>A0AA39CBR6_9EURO</name>
<dbReference type="SMART" id="SM00849">
    <property type="entry name" value="Lactamase_B"/>
    <property type="match status" value="1"/>
</dbReference>
<proteinExistence type="predicted"/>
<evidence type="ECO:0000313" key="3">
    <source>
        <dbReference type="Proteomes" id="UP001172673"/>
    </source>
</evidence>
<dbReference type="EMBL" id="JAPDRK010000026">
    <property type="protein sequence ID" value="KAJ9602508.1"/>
    <property type="molecule type" value="Genomic_DNA"/>
</dbReference>
<dbReference type="PANTHER" id="PTHR42951:SF14">
    <property type="entry name" value="METALLO-BETA-LACTAMASE SUPERFAMILY PROTEIN"/>
    <property type="match status" value="1"/>
</dbReference>
<dbReference type="InterPro" id="IPR001279">
    <property type="entry name" value="Metallo-B-lactamas"/>
</dbReference>
<dbReference type="SUPFAM" id="SSF56281">
    <property type="entry name" value="Metallo-hydrolase/oxidoreductase"/>
    <property type="match status" value="1"/>
</dbReference>
<dbReference type="PANTHER" id="PTHR42951">
    <property type="entry name" value="METALLO-BETA-LACTAMASE DOMAIN-CONTAINING"/>
    <property type="match status" value="1"/>
</dbReference>
<feature type="domain" description="Metallo-beta-lactamase" evidence="1">
    <location>
        <begin position="20"/>
        <end position="212"/>
    </location>
</feature>
<organism evidence="2 3">
    <name type="scientific">Cladophialophora chaetospira</name>
    <dbReference type="NCBI Taxonomy" id="386627"/>
    <lineage>
        <taxon>Eukaryota</taxon>
        <taxon>Fungi</taxon>
        <taxon>Dikarya</taxon>
        <taxon>Ascomycota</taxon>
        <taxon>Pezizomycotina</taxon>
        <taxon>Eurotiomycetes</taxon>
        <taxon>Chaetothyriomycetidae</taxon>
        <taxon>Chaetothyriales</taxon>
        <taxon>Herpotrichiellaceae</taxon>
        <taxon>Cladophialophora</taxon>
    </lineage>
</organism>
<dbReference type="Proteomes" id="UP001172673">
    <property type="component" value="Unassembled WGS sequence"/>
</dbReference>
<sequence length="313" mass="35460">MASSKPLQVYYHITSEKGLNSVTTLIVGSKAAVVIDAPFLQSDGKEVLKFIQATTEVPVVALFATHHHPDHFFAANVIMEAYPNSKLYAHPYVRAAVDREYDDKVEYWTKIFGRDEIPEQPLKPEIYNYSFFTLEGDETSPICLLGPVFGDTIDHTLFWLPREKVVITGDAMYGRSDHVWVGDIETLDILSAWNATLRLIEGLQPDLIIPGHLGEGWVPDAKEDLRHMHQYLDRFESKLAPTLTTGSKTYSVNEIFQDFKDAFPHCTKHHEFILCNTANQFGSDGQIWEENKHHNVAQRTKDTLEGWCLGPTA</sequence>